<organism evidence="3">
    <name type="scientific">Heterosigma akashiwo</name>
    <name type="common">Chromophytic alga</name>
    <name type="synonym">Heterosigma carterae</name>
    <dbReference type="NCBI Taxonomy" id="2829"/>
    <lineage>
        <taxon>Eukaryota</taxon>
        <taxon>Sar</taxon>
        <taxon>Stramenopiles</taxon>
        <taxon>Ochrophyta</taxon>
        <taxon>Raphidophyceae</taxon>
        <taxon>Chattonellales</taxon>
        <taxon>Chattonellaceae</taxon>
        <taxon>Heterosigma</taxon>
    </lineage>
</organism>
<dbReference type="EMBL" id="HBIU01030844">
    <property type="protein sequence ID" value="CAE0635510.1"/>
    <property type="molecule type" value="Transcribed_RNA"/>
</dbReference>
<dbReference type="AlphaFoldDB" id="A0A6V3BSR1"/>
<keyword evidence="1" id="KW-0732">Signal</keyword>
<evidence type="ECO:0000256" key="1">
    <source>
        <dbReference type="SAM" id="SignalP"/>
    </source>
</evidence>
<name>A0A6V3BSR1_HETAK</name>
<feature type="signal peptide" evidence="1">
    <location>
        <begin position="1"/>
        <end position="18"/>
    </location>
</feature>
<protein>
    <submittedName>
        <fullName evidence="3">Uncharacterized protein</fullName>
    </submittedName>
</protein>
<sequence length="162" mass="18075">MMKKLLAILIASLHGTSSVAFLYPAVGTNSKLTLTAHADSSAEDSATTKIPPNLPLSNYGQASETAFMRTLQELPLSNLGTQVDAFVMRMEEDISSHIFDEMDRLKQEVADKEAAAAIAEHHPFIFRQDEAERLEKANFQAVLEFGKVTQKDYEHFWHPDIP</sequence>
<evidence type="ECO:0000313" key="2">
    <source>
        <dbReference type="EMBL" id="CAE0635510.1"/>
    </source>
</evidence>
<evidence type="ECO:0000313" key="3">
    <source>
        <dbReference type="EMBL" id="CAE0635511.1"/>
    </source>
</evidence>
<dbReference type="EMBL" id="HBIU01030845">
    <property type="protein sequence ID" value="CAE0635511.1"/>
    <property type="molecule type" value="Transcribed_RNA"/>
</dbReference>
<gene>
    <name evidence="2" type="ORF">HAKA00212_LOCUS14253</name>
    <name evidence="3" type="ORF">HAKA00212_LOCUS14254</name>
</gene>
<feature type="chain" id="PRO_5036394156" evidence="1">
    <location>
        <begin position="19"/>
        <end position="162"/>
    </location>
</feature>
<proteinExistence type="predicted"/>
<reference evidence="3" key="1">
    <citation type="submission" date="2021-01" db="EMBL/GenBank/DDBJ databases">
        <authorList>
            <person name="Corre E."/>
            <person name="Pelletier E."/>
            <person name="Niang G."/>
            <person name="Scheremetjew M."/>
            <person name="Finn R."/>
            <person name="Kale V."/>
            <person name="Holt S."/>
            <person name="Cochrane G."/>
            <person name="Meng A."/>
            <person name="Brown T."/>
            <person name="Cohen L."/>
        </authorList>
    </citation>
    <scope>NUCLEOTIDE SEQUENCE</scope>
    <source>
        <strain evidence="3">CCMP3107</strain>
    </source>
</reference>
<accession>A0A6V3BSR1</accession>